<dbReference type="EMBL" id="CAOQHR010000001">
    <property type="protein sequence ID" value="CAI6245738.1"/>
    <property type="molecule type" value="Genomic_DNA"/>
</dbReference>
<sequence>MNPSKKHHEAMTLPPSPAQMPLFITSSAAAQQPTMLHAPLSPLANHPTQWSPPSTRESDMPLSSSLLFITGTTPADFKSKKNMTRIRKKAMGSYLTREKKPGEGRADQKQQTREILSLPWTDSDKDVQTNPLDHELPSERIERRGTLARPTTSATDDAEHAISPLTTVAVTKPVANSVAVSQRESHLHQMARVPTEFILPSAPIVIPMRSTPYLIYNSYAPGPFESIGKPLDPFATIYQASNPQVSVESLKHHCTRSFGTRAMGIHWIPAVVDSPHAFLSTLCIASAHFDAIHGQAIESVQTLALRQEVMHLISQSLVNPQSRTNDYNIIALTQLMASEIVASQEIALSFHEAGMEVMINQRGGLEELGLKGRLAPVVTWVMLESSVLQERTPMASYAKYAAKHSSITHPSTATIPESPLYCPRGEYETLKRSASDVTPRMLDLLRDVRMMIDLFLHESKQKKHNSLSLKNIYRKIIEQYPTVAELQRTRALTIEDWRYEAMRITSIITATAIMRRVPLSEALQLAAELDILQLQPGPLPSTEIPISPLSSRHDSPTTSYSTASFSPTHPLSGSHSNQFSRLPSASPVTTLLSYLRSVLEASNLSQCWSGLGGVLLWIALTVGAASRQSDVVLKKWYRGLAVRISIVLCFEHPEAMLATLIRIGELVERVGDNPDNGDRSATGEKSEVGKSKADGQQRGAKRRRA</sequence>
<comment type="caution">
    <text evidence="2">The sequence shown here is derived from an EMBL/GenBank/DDBJ whole genome shotgun (WGS) entry which is preliminary data.</text>
</comment>
<proteinExistence type="predicted"/>
<dbReference type="OrthoDB" id="4159781at2759"/>
<dbReference type="PANTHER" id="PTHR37540:SF5">
    <property type="entry name" value="TRANSCRIPTION FACTOR DOMAIN-CONTAINING PROTEIN"/>
    <property type="match status" value="1"/>
</dbReference>
<feature type="compositionally biased region" description="Polar residues" evidence="1">
    <location>
        <begin position="556"/>
        <end position="571"/>
    </location>
</feature>
<evidence type="ECO:0000313" key="3">
    <source>
        <dbReference type="Proteomes" id="UP001152607"/>
    </source>
</evidence>
<dbReference type="PANTHER" id="PTHR37540">
    <property type="entry name" value="TRANSCRIPTION FACTOR (ACR-2), PUTATIVE-RELATED-RELATED"/>
    <property type="match status" value="1"/>
</dbReference>
<organism evidence="2 3">
    <name type="scientific">Periconia digitata</name>
    <dbReference type="NCBI Taxonomy" id="1303443"/>
    <lineage>
        <taxon>Eukaryota</taxon>
        <taxon>Fungi</taxon>
        <taxon>Dikarya</taxon>
        <taxon>Ascomycota</taxon>
        <taxon>Pezizomycotina</taxon>
        <taxon>Dothideomycetes</taxon>
        <taxon>Pleosporomycetidae</taxon>
        <taxon>Pleosporales</taxon>
        <taxon>Massarineae</taxon>
        <taxon>Periconiaceae</taxon>
        <taxon>Periconia</taxon>
    </lineage>
</organism>
<feature type="region of interest" description="Disordered" evidence="1">
    <location>
        <begin position="671"/>
        <end position="705"/>
    </location>
</feature>
<feature type="region of interest" description="Disordered" evidence="1">
    <location>
        <begin position="91"/>
        <end position="115"/>
    </location>
</feature>
<feature type="compositionally biased region" description="Basic and acidic residues" evidence="1">
    <location>
        <begin position="96"/>
        <end position="112"/>
    </location>
</feature>
<accession>A0A9W4XDH8</accession>
<keyword evidence="3" id="KW-1185">Reference proteome</keyword>
<gene>
    <name evidence="2" type="ORF">PDIGIT_LOCUS765</name>
</gene>
<protein>
    <submittedName>
        <fullName evidence="2">Uncharacterized protein</fullName>
    </submittedName>
</protein>
<dbReference type="AlphaFoldDB" id="A0A9W4XDH8"/>
<evidence type="ECO:0000256" key="1">
    <source>
        <dbReference type="SAM" id="MobiDB-lite"/>
    </source>
</evidence>
<dbReference type="Proteomes" id="UP001152607">
    <property type="component" value="Unassembled WGS sequence"/>
</dbReference>
<feature type="compositionally biased region" description="Basic and acidic residues" evidence="1">
    <location>
        <begin position="671"/>
        <end position="695"/>
    </location>
</feature>
<feature type="region of interest" description="Disordered" evidence="1">
    <location>
        <begin position="543"/>
        <end position="571"/>
    </location>
</feature>
<reference evidence="2" key="1">
    <citation type="submission" date="2023-01" db="EMBL/GenBank/DDBJ databases">
        <authorList>
            <person name="Van Ghelder C."/>
            <person name="Rancurel C."/>
        </authorList>
    </citation>
    <scope>NUCLEOTIDE SEQUENCE</scope>
    <source>
        <strain evidence="2">CNCM I-4278</strain>
    </source>
</reference>
<name>A0A9W4XDH8_9PLEO</name>
<evidence type="ECO:0000313" key="2">
    <source>
        <dbReference type="EMBL" id="CAI6245738.1"/>
    </source>
</evidence>